<keyword evidence="2" id="KW-1185">Reference proteome</keyword>
<protein>
    <submittedName>
        <fullName evidence="1">Uncharacterized protein</fullName>
    </submittedName>
</protein>
<gene>
    <name evidence="1" type="ORF">HYH02_009873</name>
</gene>
<comment type="caution">
    <text evidence="1">The sequence shown here is derived from an EMBL/GenBank/DDBJ whole genome shotgun (WGS) entry which is preliminary data.</text>
</comment>
<organism evidence="1 2">
    <name type="scientific">Chlamydomonas schloesseri</name>
    <dbReference type="NCBI Taxonomy" id="2026947"/>
    <lineage>
        <taxon>Eukaryota</taxon>
        <taxon>Viridiplantae</taxon>
        <taxon>Chlorophyta</taxon>
        <taxon>core chlorophytes</taxon>
        <taxon>Chlorophyceae</taxon>
        <taxon>CS clade</taxon>
        <taxon>Chlamydomonadales</taxon>
        <taxon>Chlamydomonadaceae</taxon>
        <taxon>Chlamydomonas</taxon>
    </lineage>
</organism>
<dbReference type="Proteomes" id="UP000613740">
    <property type="component" value="Unassembled WGS sequence"/>
</dbReference>
<dbReference type="OrthoDB" id="3017231at2759"/>
<sequence>MSIVVMNQAGGKVALRPEDYPLGYSNGQHPGDYIETDAPVAPECIYNHIRGKVNGLWWRVSWKLHDGKFITMSFLLHTGAPRHMYLSAEALKALEKAGLMVEDTDLDLDDTTLFGRKCPVEPTPAEHQPANIIGLKLLVRFGLQLHSEHPCVSCSADIPCLGAAVP</sequence>
<dbReference type="EMBL" id="JAEHOD010000034">
    <property type="protein sequence ID" value="KAG2442082.1"/>
    <property type="molecule type" value="Genomic_DNA"/>
</dbReference>
<dbReference type="AlphaFoldDB" id="A0A835TE78"/>
<reference evidence="1" key="1">
    <citation type="journal article" date="2020" name="bioRxiv">
        <title>Comparative genomics of Chlamydomonas.</title>
        <authorList>
            <person name="Craig R.J."/>
            <person name="Hasan A.R."/>
            <person name="Ness R.W."/>
            <person name="Keightley P.D."/>
        </authorList>
    </citation>
    <scope>NUCLEOTIDE SEQUENCE</scope>
    <source>
        <strain evidence="1">CCAP 11/173</strain>
    </source>
</reference>
<name>A0A835TE78_9CHLO</name>
<evidence type="ECO:0000313" key="1">
    <source>
        <dbReference type="EMBL" id="KAG2442082.1"/>
    </source>
</evidence>
<evidence type="ECO:0000313" key="2">
    <source>
        <dbReference type="Proteomes" id="UP000613740"/>
    </source>
</evidence>
<accession>A0A835TE78</accession>
<proteinExistence type="predicted"/>